<gene>
    <name evidence="2" type="ORF">DEBURN_LOCUS11051</name>
</gene>
<organism evidence="2 3">
    <name type="scientific">Diversispora eburnea</name>
    <dbReference type="NCBI Taxonomy" id="1213867"/>
    <lineage>
        <taxon>Eukaryota</taxon>
        <taxon>Fungi</taxon>
        <taxon>Fungi incertae sedis</taxon>
        <taxon>Mucoromycota</taxon>
        <taxon>Glomeromycotina</taxon>
        <taxon>Glomeromycetes</taxon>
        <taxon>Diversisporales</taxon>
        <taxon>Diversisporaceae</taxon>
        <taxon>Diversispora</taxon>
    </lineage>
</organism>
<feature type="compositionally biased region" description="Polar residues" evidence="1">
    <location>
        <begin position="54"/>
        <end position="87"/>
    </location>
</feature>
<dbReference type="EMBL" id="CAJVPK010004597">
    <property type="protein sequence ID" value="CAG8638012.1"/>
    <property type="molecule type" value="Genomic_DNA"/>
</dbReference>
<reference evidence="2" key="1">
    <citation type="submission" date="2021-06" db="EMBL/GenBank/DDBJ databases">
        <authorList>
            <person name="Kallberg Y."/>
            <person name="Tangrot J."/>
            <person name="Rosling A."/>
        </authorList>
    </citation>
    <scope>NUCLEOTIDE SEQUENCE</scope>
    <source>
        <strain evidence="2">AZ414A</strain>
    </source>
</reference>
<name>A0A9N9DJG5_9GLOM</name>
<evidence type="ECO:0000313" key="2">
    <source>
        <dbReference type="EMBL" id="CAG8638012.1"/>
    </source>
</evidence>
<evidence type="ECO:0000256" key="1">
    <source>
        <dbReference type="SAM" id="MobiDB-lite"/>
    </source>
</evidence>
<feature type="non-terminal residue" evidence="2">
    <location>
        <position position="1"/>
    </location>
</feature>
<protein>
    <submittedName>
        <fullName evidence="2">8210_t:CDS:1</fullName>
    </submittedName>
</protein>
<evidence type="ECO:0000313" key="3">
    <source>
        <dbReference type="Proteomes" id="UP000789706"/>
    </source>
</evidence>
<accession>A0A9N9DJG5</accession>
<feature type="compositionally biased region" description="Polar residues" evidence="1">
    <location>
        <begin position="1"/>
        <end position="17"/>
    </location>
</feature>
<dbReference type="AlphaFoldDB" id="A0A9N9DJG5"/>
<feature type="region of interest" description="Disordered" evidence="1">
    <location>
        <begin position="54"/>
        <end position="89"/>
    </location>
</feature>
<keyword evidence="3" id="KW-1185">Reference proteome</keyword>
<feature type="non-terminal residue" evidence="2">
    <location>
        <position position="263"/>
    </location>
</feature>
<feature type="region of interest" description="Disordered" evidence="1">
    <location>
        <begin position="1"/>
        <end position="27"/>
    </location>
</feature>
<sequence>ISTEDISHSPVNSNDTPKQIVPQCDESKTRGYTTDILISDITDNTLNSNNTHEQIVSRNEESNTSNHEVTASGNSDTQQELETSTSPIPAETISLEEKEENEFLDSMYKETVSKEIMERIREKKLRDQELLSTPENNICCEQSLIQEKYQEISVTNPDDRQKEKCQESELTNHNIYVTEEPDEIEPTKRQYIEQELIKELLSSNPIVPPVSSEIIEYRTFQITTQSLVLIEICRELGVTDKTARTQLYKEMLNHLSGITSGNL</sequence>
<proteinExistence type="predicted"/>
<comment type="caution">
    <text evidence="2">The sequence shown here is derived from an EMBL/GenBank/DDBJ whole genome shotgun (WGS) entry which is preliminary data.</text>
</comment>
<dbReference type="OrthoDB" id="2446119at2759"/>
<dbReference type="Proteomes" id="UP000789706">
    <property type="component" value="Unassembled WGS sequence"/>
</dbReference>